<dbReference type="AlphaFoldDB" id="Z9JKJ7"/>
<dbReference type="Proteomes" id="UP000020406">
    <property type="component" value="Unassembled WGS sequence"/>
</dbReference>
<keyword evidence="4" id="KW-1185">Reference proteome</keyword>
<organism evidence="1 3">
    <name type="scientific">Xylella taiwanensis</name>
    <dbReference type="NCBI Taxonomy" id="1444770"/>
    <lineage>
        <taxon>Bacteria</taxon>
        <taxon>Pseudomonadati</taxon>
        <taxon>Pseudomonadota</taxon>
        <taxon>Gammaproteobacteria</taxon>
        <taxon>Lysobacterales</taxon>
        <taxon>Lysobacteraceae</taxon>
        <taxon>Xylella</taxon>
    </lineage>
</organism>
<dbReference type="eggNOG" id="COG1136">
    <property type="taxonomic scope" value="Bacteria"/>
</dbReference>
<dbReference type="EMBL" id="JAJPPU010000001">
    <property type="protein sequence ID" value="MCD8472530.1"/>
    <property type="molecule type" value="Genomic_DNA"/>
</dbReference>
<evidence type="ECO:0000313" key="1">
    <source>
        <dbReference type="EMBL" id="EWS78930.1"/>
    </source>
</evidence>
<sequence>MRIAKINPLPAEPKWFWRKCKHIAGEFFDFLEIQRRTCNILSKPIQVLIHTHHFIQQDDTLQFHPVPDSVVDACTAHLLSLIKQNTTKCCNQDENIHTVHGLSGRFDINKYKDSLAFLESRHDIRLVTARKKRTYAIEITVLLKKDKNVHECYDVLFDISY</sequence>
<comment type="caution">
    <text evidence="1">The sequence shown here is derived from an EMBL/GenBank/DDBJ whole genome shotgun (WGS) entry which is preliminary data.</text>
</comment>
<dbReference type="RefSeq" id="WP_038270530.1">
    <property type="nucleotide sequence ID" value="NZ_CP053627.1"/>
</dbReference>
<accession>Z9JKJ7</accession>
<protein>
    <submittedName>
        <fullName evidence="1">Uncharacterized protein</fullName>
    </submittedName>
</protein>
<dbReference type="Proteomes" id="UP001430701">
    <property type="component" value="Unassembled WGS sequence"/>
</dbReference>
<reference evidence="1 3" key="1">
    <citation type="journal article" date="2014" name="Genome Announc.">
        <title>Draft Genome Sequence of Xylella fastidiosa Pear Leaf Scorch Strain in Taiwan.</title>
        <authorList>
            <person name="Su C.C."/>
            <person name="Deng W.L."/>
            <person name="Jan F.J."/>
            <person name="Chang C.J."/>
            <person name="Huang H."/>
            <person name="Chen J."/>
        </authorList>
    </citation>
    <scope>NUCLEOTIDE SEQUENCE [LARGE SCALE GENOMIC DNA]</scope>
    <source>
        <strain evidence="1 3">PLS229</strain>
    </source>
</reference>
<dbReference type="GeneID" id="68901554"/>
<dbReference type="PATRIC" id="fig|1444770.3.peg.797"/>
<reference evidence="2" key="2">
    <citation type="submission" date="2021-11" db="EMBL/GenBank/DDBJ databases">
        <title>Genome sequence of Xylella taiwanensis PLS432.</title>
        <authorList>
            <person name="Weng L.-W."/>
            <person name="Su C.-C."/>
            <person name="Tsai C.-W."/>
            <person name="Kuo C.-H."/>
        </authorList>
    </citation>
    <scope>NUCLEOTIDE SEQUENCE</scope>
    <source>
        <strain evidence="2">PLS432</strain>
    </source>
</reference>
<proteinExistence type="predicted"/>
<evidence type="ECO:0000313" key="4">
    <source>
        <dbReference type="Proteomes" id="UP001430701"/>
    </source>
</evidence>
<gene>
    <name evidence="1" type="ORF">AF72_03230</name>
    <name evidence="2" type="ORF">LPH55_03340</name>
</gene>
<name>Z9JKJ7_9GAMM</name>
<dbReference type="OrthoDB" id="9791620at2"/>
<dbReference type="KEGG" id="xtw:AB672_09625"/>
<dbReference type="EMBL" id="JDSQ01000004">
    <property type="protein sequence ID" value="EWS78930.1"/>
    <property type="molecule type" value="Genomic_DNA"/>
</dbReference>
<evidence type="ECO:0000313" key="2">
    <source>
        <dbReference type="EMBL" id="MCD8472530.1"/>
    </source>
</evidence>
<evidence type="ECO:0000313" key="3">
    <source>
        <dbReference type="Proteomes" id="UP000020406"/>
    </source>
</evidence>